<name>L5JNQ8_PTEAL</name>
<evidence type="ECO:0000256" key="5">
    <source>
        <dbReference type="ARBA" id="ARBA00022744"/>
    </source>
</evidence>
<dbReference type="GO" id="GO:0005737">
    <property type="term" value="C:cytoplasm"/>
    <property type="evidence" value="ECO:0007669"/>
    <property type="project" value="UniProtKB-SubCell"/>
</dbReference>
<dbReference type="SMART" id="SM01391">
    <property type="entry name" value="Filament"/>
    <property type="match status" value="1"/>
</dbReference>
<evidence type="ECO:0000256" key="12">
    <source>
        <dbReference type="ARBA" id="ARBA00042964"/>
    </source>
</evidence>
<dbReference type="GO" id="GO:0045095">
    <property type="term" value="C:keratin filament"/>
    <property type="evidence" value="ECO:0007669"/>
    <property type="project" value="InterPro"/>
</dbReference>
<dbReference type="PROSITE" id="PS51842">
    <property type="entry name" value="IF_ROD_2"/>
    <property type="match status" value="1"/>
</dbReference>
<evidence type="ECO:0000313" key="18">
    <source>
        <dbReference type="Proteomes" id="UP000010552"/>
    </source>
</evidence>
<keyword evidence="8" id="KW-0539">Nucleus</keyword>
<gene>
    <name evidence="17" type="ORF">PAL_GLEAN10016382</name>
</gene>
<evidence type="ECO:0000256" key="13">
    <source>
        <dbReference type="ARBA" id="ARBA00043133"/>
    </source>
</evidence>
<dbReference type="EMBL" id="KB031157">
    <property type="protein sequence ID" value="ELK00577.1"/>
    <property type="molecule type" value="Genomic_DNA"/>
</dbReference>
<dbReference type="InParanoid" id="L5JNQ8"/>
<feature type="domain" description="IF rod" evidence="16">
    <location>
        <begin position="1"/>
        <end position="150"/>
    </location>
</feature>
<evidence type="ECO:0000259" key="16">
    <source>
        <dbReference type="PROSITE" id="PS51842"/>
    </source>
</evidence>
<evidence type="ECO:0000256" key="15">
    <source>
        <dbReference type="SAM" id="MobiDB-lite"/>
    </source>
</evidence>
<dbReference type="FunFam" id="1.20.5.1160:FF:000001">
    <property type="entry name" value="Keratin type II"/>
    <property type="match status" value="1"/>
</dbReference>
<reference evidence="18" key="1">
    <citation type="journal article" date="2013" name="Science">
        <title>Comparative analysis of bat genomes provides insight into the evolution of flight and immunity.</title>
        <authorList>
            <person name="Zhang G."/>
            <person name="Cowled C."/>
            <person name="Shi Z."/>
            <person name="Huang Z."/>
            <person name="Bishop-Lilly K.A."/>
            <person name="Fang X."/>
            <person name="Wynne J.W."/>
            <person name="Xiong Z."/>
            <person name="Baker M.L."/>
            <person name="Zhao W."/>
            <person name="Tachedjian M."/>
            <person name="Zhu Y."/>
            <person name="Zhou P."/>
            <person name="Jiang X."/>
            <person name="Ng J."/>
            <person name="Yang L."/>
            <person name="Wu L."/>
            <person name="Xiao J."/>
            <person name="Feng Y."/>
            <person name="Chen Y."/>
            <person name="Sun X."/>
            <person name="Zhang Y."/>
            <person name="Marsh G.A."/>
            <person name="Crameri G."/>
            <person name="Broder C.C."/>
            <person name="Frey K.G."/>
            <person name="Wang L.F."/>
            <person name="Wang J."/>
        </authorList>
    </citation>
    <scope>NUCLEOTIDE SEQUENCE [LARGE SCALE GENOMIC DNA]</scope>
</reference>
<evidence type="ECO:0000256" key="1">
    <source>
        <dbReference type="ARBA" id="ARBA00004109"/>
    </source>
</evidence>
<dbReference type="PRINTS" id="PR01276">
    <property type="entry name" value="TYPE2KERATIN"/>
</dbReference>
<proteinExistence type="predicted"/>
<evidence type="ECO:0000256" key="7">
    <source>
        <dbReference type="ARBA" id="ARBA00023054"/>
    </source>
</evidence>
<dbReference type="PANTHER" id="PTHR45616">
    <property type="entry name" value="GATA-TYPE DOMAIN-CONTAINING PROTEIN"/>
    <property type="match status" value="1"/>
</dbReference>
<dbReference type="Pfam" id="PF00038">
    <property type="entry name" value="Filament"/>
    <property type="match status" value="1"/>
</dbReference>
<comment type="subcellular location">
    <subcellularLocation>
        <location evidence="2">Cytoplasm</location>
    </subcellularLocation>
    <subcellularLocation>
        <location evidence="1">Nucleus matrix</location>
    </subcellularLocation>
    <subcellularLocation>
        <location evidence="3">Nucleus</location>
        <location evidence="3">Nucleoplasm</location>
    </subcellularLocation>
</comment>
<dbReference type="InterPro" id="IPR003054">
    <property type="entry name" value="Keratin_II"/>
</dbReference>
<evidence type="ECO:0000256" key="14">
    <source>
        <dbReference type="SAM" id="Coils"/>
    </source>
</evidence>
<dbReference type="InterPro" id="IPR039008">
    <property type="entry name" value="IF_rod_dom"/>
</dbReference>
<evidence type="ECO:0000313" key="17">
    <source>
        <dbReference type="EMBL" id="ELK00577.1"/>
    </source>
</evidence>
<dbReference type="AlphaFoldDB" id="L5JNQ8"/>
<comment type="function">
    <text evidence="9">Together with KRT19, helps to link the contractile apparatus to dystrophin at the costameres of striated muscle.</text>
</comment>
<feature type="region of interest" description="Disordered" evidence="15">
    <location>
        <begin position="117"/>
        <end position="150"/>
    </location>
</feature>
<feature type="compositionally biased region" description="Polar residues" evidence="15">
    <location>
        <begin position="141"/>
        <end position="150"/>
    </location>
</feature>
<dbReference type="GO" id="GO:0016363">
    <property type="term" value="C:nuclear matrix"/>
    <property type="evidence" value="ECO:0007669"/>
    <property type="project" value="UniProtKB-SubCell"/>
</dbReference>
<keyword evidence="4" id="KW-0963">Cytoplasm</keyword>
<protein>
    <recommendedName>
        <fullName evidence="10">Keratin, type II cytoskeletal 8</fullName>
    </recommendedName>
    <alternativeName>
        <fullName evidence="12">Cytokeratin-8</fullName>
    </alternativeName>
    <alternativeName>
        <fullName evidence="11">Keratin-8</fullName>
    </alternativeName>
    <alternativeName>
        <fullName evidence="13">Type-II keratin Kb8</fullName>
    </alternativeName>
</protein>
<dbReference type="Gene3D" id="1.20.5.1160">
    <property type="entry name" value="Vasodilator-stimulated phosphoprotein"/>
    <property type="match status" value="1"/>
</dbReference>
<accession>L5JNQ8</accession>
<evidence type="ECO:0000256" key="9">
    <source>
        <dbReference type="ARBA" id="ARBA00037766"/>
    </source>
</evidence>
<dbReference type="Proteomes" id="UP000010552">
    <property type="component" value="Unassembled WGS sequence"/>
</dbReference>
<dbReference type="PANTHER" id="PTHR45616:SF26">
    <property type="entry name" value="KERATIN, TYPE II CYTOSKELETAL 8"/>
    <property type="match status" value="1"/>
</dbReference>
<evidence type="ECO:0000256" key="3">
    <source>
        <dbReference type="ARBA" id="ARBA00004642"/>
    </source>
</evidence>
<evidence type="ECO:0000256" key="6">
    <source>
        <dbReference type="ARBA" id="ARBA00022754"/>
    </source>
</evidence>
<sequence>MFESYINNFQQQLDMLAQEKLKLEAEFGNMQELVEDLKNKYEDEINKHMEIENEFVLIKKDVDEAHMNKAELKSGLEGLIKETNFYRQLYEEETHELQAQIFNTSVALSMDTTPWTASSLRSRHNTRRLPAEAGPKLRPCTRSSMRSCRH</sequence>
<keyword evidence="5" id="KW-0416">Keratin</keyword>
<evidence type="ECO:0000256" key="2">
    <source>
        <dbReference type="ARBA" id="ARBA00004496"/>
    </source>
</evidence>
<organism evidence="17 18">
    <name type="scientific">Pteropus alecto</name>
    <name type="common">Black flying fox</name>
    <dbReference type="NCBI Taxonomy" id="9402"/>
    <lineage>
        <taxon>Eukaryota</taxon>
        <taxon>Metazoa</taxon>
        <taxon>Chordata</taxon>
        <taxon>Craniata</taxon>
        <taxon>Vertebrata</taxon>
        <taxon>Euteleostomi</taxon>
        <taxon>Mammalia</taxon>
        <taxon>Eutheria</taxon>
        <taxon>Laurasiatheria</taxon>
        <taxon>Chiroptera</taxon>
        <taxon>Yinpterochiroptera</taxon>
        <taxon>Pteropodoidea</taxon>
        <taxon>Pteropodidae</taxon>
        <taxon>Pteropodinae</taxon>
        <taxon>Pteropus</taxon>
    </lineage>
</organism>
<keyword evidence="7 14" id="KW-0175">Coiled coil</keyword>
<feature type="coiled-coil region" evidence="14">
    <location>
        <begin position="6"/>
        <end position="54"/>
    </location>
</feature>
<dbReference type="STRING" id="9402.L5JNQ8"/>
<keyword evidence="18" id="KW-1185">Reference proteome</keyword>
<keyword evidence="6" id="KW-0403">Intermediate filament</keyword>
<evidence type="ECO:0000256" key="8">
    <source>
        <dbReference type="ARBA" id="ARBA00023242"/>
    </source>
</evidence>
<dbReference type="GO" id="GO:0005654">
    <property type="term" value="C:nucleoplasm"/>
    <property type="evidence" value="ECO:0007669"/>
    <property type="project" value="UniProtKB-SubCell"/>
</dbReference>
<evidence type="ECO:0000256" key="4">
    <source>
        <dbReference type="ARBA" id="ARBA00022490"/>
    </source>
</evidence>
<evidence type="ECO:0000256" key="10">
    <source>
        <dbReference type="ARBA" id="ARBA00039429"/>
    </source>
</evidence>
<evidence type="ECO:0000256" key="11">
    <source>
        <dbReference type="ARBA" id="ARBA00042886"/>
    </source>
</evidence>